<dbReference type="KEGG" id="slom:PXH66_06620"/>
<keyword evidence="4" id="KW-1185">Reference proteome</keyword>
<organism evidence="3 4">
    <name type="scientific">Synoicihabitans lomoniglobus</name>
    <dbReference type="NCBI Taxonomy" id="2909285"/>
    <lineage>
        <taxon>Bacteria</taxon>
        <taxon>Pseudomonadati</taxon>
        <taxon>Verrucomicrobiota</taxon>
        <taxon>Opitutia</taxon>
        <taxon>Opitutales</taxon>
        <taxon>Opitutaceae</taxon>
        <taxon>Synoicihabitans</taxon>
    </lineage>
</organism>
<proteinExistence type="predicted"/>
<evidence type="ECO:0000313" key="4">
    <source>
        <dbReference type="Proteomes" id="UP001218638"/>
    </source>
</evidence>
<dbReference type="EMBL" id="CP119075">
    <property type="protein sequence ID" value="WED66521.1"/>
    <property type="molecule type" value="Genomic_DNA"/>
</dbReference>
<accession>A0AAF0CR49</accession>
<feature type="transmembrane region" description="Helical" evidence="2">
    <location>
        <begin position="32"/>
        <end position="54"/>
    </location>
</feature>
<reference evidence="3" key="1">
    <citation type="submission" date="2023-03" db="EMBL/GenBank/DDBJ databases">
        <title>Lomoglobus Profundus gen. nov., sp. nov., a novel member of the phylum Verrucomicrobia, isolated from deep-marine sediment of South China Sea.</title>
        <authorList>
            <person name="Ahmad T."/>
            <person name="Ishaq S.E."/>
            <person name="Wang F."/>
        </authorList>
    </citation>
    <scope>NUCLEOTIDE SEQUENCE</scope>
    <source>
        <strain evidence="3">LMO-M01</strain>
    </source>
</reference>
<dbReference type="Proteomes" id="UP001218638">
    <property type="component" value="Chromosome"/>
</dbReference>
<name>A0AAF0CR49_9BACT</name>
<feature type="region of interest" description="Disordered" evidence="1">
    <location>
        <begin position="1"/>
        <end position="22"/>
    </location>
</feature>
<sequence>MTTFAEHQAAPNADADDEAKTGLRGVPTWRGVYGWVMIIFAGLVGVMTAFGIYYS</sequence>
<evidence type="ECO:0000256" key="2">
    <source>
        <dbReference type="SAM" id="Phobius"/>
    </source>
</evidence>
<evidence type="ECO:0000256" key="1">
    <source>
        <dbReference type="SAM" id="MobiDB-lite"/>
    </source>
</evidence>
<dbReference type="RefSeq" id="WP_330929033.1">
    <property type="nucleotide sequence ID" value="NZ_CP119075.1"/>
</dbReference>
<protein>
    <submittedName>
        <fullName evidence="3">Uncharacterized protein</fullName>
    </submittedName>
</protein>
<keyword evidence="2" id="KW-0472">Membrane</keyword>
<dbReference type="AlphaFoldDB" id="A0AAF0CR49"/>
<keyword evidence="2" id="KW-1133">Transmembrane helix</keyword>
<keyword evidence="2" id="KW-0812">Transmembrane</keyword>
<evidence type="ECO:0000313" key="3">
    <source>
        <dbReference type="EMBL" id="WED66521.1"/>
    </source>
</evidence>
<gene>
    <name evidence="3" type="ORF">PXH66_06620</name>
</gene>